<dbReference type="Proteomes" id="UP001064048">
    <property type="component" value="Chromosome 18"/>
</dbReference>
<comment type="caution">
    <text evidence="1">The sequence shown here is derived from an EMBL/GenBank/DDBJ whole genome shotgun (WGS) entry which is preliminary data.</text>
</comment>
<evidence type="ECO:0000313" key="2">
    <source>
        <dbReference type="Proteomes" id="UP001064048"/>
    </source>
</evidence>
<reference evidence="1 2" key="1">
    <citation type="journal article" date="2022" name="Genome Biol. Evol.">
        <title>The Spruce Budworm Genome: Reconstructing the Evolutionary History of Antifreeze Proteins.</title>
        <authorList>
            <person name="Beliveau C."/>
            <person name="Gagne P."/>
            <person name="Picq S."/>
            <person name="Vernygora O."/>
            <person name="Keeling C.I."/>
            <person name="Pinkney K."/>
            <person name="Doucet D."/>
            <person name="Wen F."/>
            <person name="Johnston J.S."/>
            <person name="Maaroufi H."/>
            <person name="Boyle B."/>
            <person name="Laroche J."/>
            <person name="Dewar K."/>
            <person name="Juretic N."/>
            <person name="Blackburn G."/>
            <person name="Nisole A."/>
            <person name="Brunet B."/>
            <person name="Brandao M."/>
            <person name="Lumley L."/>
            <person name="Duan J."/>
            <person name="Quan G."/>
            <person name="Lucarotti C.J."/>
            <person name="Roe A.D."/>
            <person name="Sperling F.A.H."/>
            <person name="Levesque R.C."/>
            <person name="Cusson M."/>
        </authorList>
    </citation>
    <scope>NUCLEOTIDE SEQUENCE [LARGE SCALE GENOMIC DNA]</scope>
    <source>
        <strain evidence="1">Glfc:IPQL:Cfum</strain>
    </source>
</reference>
<proteinExistence type="predicted"/>
<evidence type="ECO:0000313" key="1">
    <source>
        <dbReference type="EMBL" id="KAI8437896.1"/>
    </source>
</evidence>
<keyword evidence="2" id="KW-1185">Reference proteome</keyword>
<dbReference type="EMBL" id="CM046118">
    <property type="protein sequence ID" value="KAI8437896.1"/>
    <property type="molecule type" value="Genomic_DNA"/>
</dbReference>
<name>A0ACC0KPC0_CHOFU</name>
<protein>
    <submittedName>
        <fullName evidence="1">Uncharacterized protein</fullName>
    </submittedName>
</protein>
<organism evidence="1 2">
    <name type="scientific">Choristoneura fumiferana</name>
    <name type="common">Spruce budworm moth</name>
    <name type="synonym">Archips fumiferana</name>
    <dbReference type="NCBI Taxonomy" id="7141"/>
    <lineage>
        <taxon>Eukaryota</taxon>
        <taxon>Metazoa</taxon>
        <taxon>Ecdysozoa</taxon>
        <taxon>Arthropoda</taxon>
        <taxon>Hexapoda</taxon>
        <taxon>Insecta</taxon>
        <taxon>Pterygota</taxon>
        <taxon>Neoptera</taxon>
        <taxon>Endopterygota</taxon>
        <taxon>Lepidoptera</taxon>
        <taxon>Glossata</taxon>
        <taxon>Ditrysia</taxon>
        <taxon>Tortricoidea</taxon>
        <taxon>Tortricidae</taxon>
        <taxon>Tortricinae</taxon>
        <taxon>Choristoneura</taxon>
    </lineage>
</organism>
<gene>
    <name evidence="1" type="ORF">MSG28_010578</name>
</gene>
<sequence>MSALGQGTGLQQLKGLKGCVDTWHSYTPASLCWAHLMCSVQSSVCGECVAWNRWSEVYVYPPTVRMCRSRCRIQDTWGKGEVEWRQLLSNLRHWRGPWSPVARGTLRWPLQRSLRRHSRRYCGERVVEVPRDGSAGDAGQSEGARDPGSNSGGESGGGEGAPGGSNCQSSISITYQNVRGLNTKLKYFRQSVLAHESDILVAVESWLSVSVEDSELVGETWSVLRRDRATGRQGGGVLVAARPEIDGARVAPRRGQIGHLSARYVGAVFVNPLAKAWINDIVWGLSRIAGHDLSASLKENPTGKLRNLLEFRDDVLYVWNSIENCLTSLNLKHLEEMMTRHLSGIVLYYLTDKLIIYQKKRPCPKAVCLGPAHTACKSGGDYRERTCERGLNAYLPVGMWLTSHATEIEDTPNRVGRAIRHVMLSRKRGKLVIQVYAPTSSHSDDEISEFYDDISTALRENPTFYTTVIGDFNAKLGKPRENEEFVGRFGLGERNSRGHDLASYLCQQKLFAMNTFFQKKPQKMWTWRSPDGKTKNQIDYILSSKRYIFEDVDVINMVGAGSDHRIVRARLALNLKLELRRLVESNRPSEDRKYIEVQREYYQRKLSEKLTAEDAWDIDAINDQLVCSINETLDEIRPKSKLAQEPKSKELAALLEERQKILATSSQTGISVVNKKIRHLLRKHLRQKKHKLILETIEKHRGPKVFRKQLKRGGQQIHKLTTEEGSITTDRTKILELVEDYYADTLDVMC</sequence>
<accession>A0ACC0KPC0</accession>